<dbReference type="GO" id="GO:0042565">
    <property type="term" value="C:RNA nuclear export complex"/>
    <property type="evidence" value="ECO:0007669"/>
    <property type="project" value="TreeGrafter"/>
</dbReference>
<dbReference type="PANTHER" id="PTHR11223">
    <property type="entry name" value="EXPORTIN 1/5"/>
    <property type="match status" value="1"/>
</dbReference>
<dbReference type="GO" id="GO:0003723">
    <property type="term" value="F:RNA binding"/>
    <property type="evidence" value="ECO:0007669"/>
    <property type="project" value="TreeGrafter"/>
</dbReference>
<dbReference type="GO" id="GO:0006611">
    <property type="term" value="P:protein export from nucleus"/>
    <property type="evidence" value="ECO:0007669"/>
    <property type="project" value="InterPro"/>
</dbReference>
<evidence type="ECO:0000313" key="7">
    <source>
        <dbReference type="Proteomes" id="UP000244722"/>
    </source>
</evidence>
<evidence type="ECO:0000256" key="3">
    <source>
        <dbReference type="SAM" id="MobiDB-lite"/>
    </source>
</evidence>
<name>A0A2T7A1G1_TUBBO</name>
<evidence type="ECO:0000256" key="2">
    <source>
        <dbReference type="ARBA" id="ARBA00025147"/>
    </source>
</evidence>
<feature type="region of interest" description="Disordered" evidence="3">
    <location>
        <begin position="1217"/>
        <end position="1254"/>
    </location>
</feature>
<dbReference type="Gene3D" id="1.25.10.10">
    <property type="entry name" value="Leucine-rich Repeat Variant"/>
    <property type="match status" value="1"/>
</dbReference>
<dbReference type="InterPro" id="IPR045065">
    <property type="entry name" value="XPO1/5"/>
</dbReference>
<dbReference type="STRING" id="42251.A0A2T7A1G1"/>
<organism evidence="6 7">
    <name type="scientific">Tuber borchii</name>
    <name type="common">White truffle</name>
    <dbReference type="NCBI Taxonomy" id="42251"/>
    <lineage>
        <taxon>Eukaryota</taxon>
        <taxon>Fungi</taxon>
        <taxon>Dikarya</taxon>
        <taxon>Ascomycota</taxon>
        <taxon>Pezizomycotina</taxon>
        <taxon>Pezizomycetes</taxon>
        <taxon>Pezizales</taxon>
        <taxon>Tuberaceae</taxon>
        <taxon>Tuber</taxon>
    </lineage>
</organism>
<feature type="domain" description="Exportin-1/Importin-beta-like" evidence="4">
    <location>
        <begin position="132"/>
        <end position="197"/>
    </location>
</feature>
<evidence type="ECO:0000256" key="1">
    <source>
        <dbReference type="ARBA" id="ARBA00022694"/>
    </source>
</evidence>
<dbReference type="Pfam" id="PF08389">
    <property type="entry name" value="Xpo1"/>
    <property type="match status" value="1"/>
</dbReference>
<comment type="function">
    <text evidence="2">tRNA nucleus export receptor which facilitates tRNA translocation across the nuclear pore complex. Involved in pre-tRNA splicing, probably by affecting the interaction of pre-tRNA with splicing endonuclease.</text>
</comment>
<dbReference type="EMBL" id="NESQ01000043">
    <property type="protein sequence ID" value="PUU81576.1"/>
    <property type="molecule type" value="Genomic_DNA"/>
</dbReference>
<dbReference type="InterPro" id="IPR011989">
    <property type="entry name" value="ARM-like"/>
</dbReference>
<dbReference type="Proteomes" id="UP000244722">
    <property type="component" value="Unassembled WGS sequence"/>
</dbReference>
<dbReference type="GO" id="GO:0005737">
    <property type="term" value="C:cytoplasm"/>
    <property type="evidence" value="ECO:0007669"/>
    <property type="project" value="TreeGrafter"/>
</dbReference>
<dbReference type="OrthoDB" id="2215036at2759"/>
<dbReference type="GO" id="GO:0006405">
    <property type="term" value="P:RNA export from nucleus"/>
    <property type="evidence" value="ECO:0007669"/>
    <property type="project" value="TreeGrafter"/>
</dbReference>
<feature type="compositionally biased region" description="Basic and acidic residues" evidence="3">
    <location>
        <begin position="1227"/>
        <end position="1244"/>
    </location>
</feature>
<dbReference type="AlphaFoldDB" id="A0A2T7A1G1"/>
<dbReference type="GO" id="GO:0005049">
    <property type="term" value="F:nuclear export signal receptor activity"/>
    <property type="evidence" value="ECO:0007669"/>
    <property type="project" value="InterPro"/>
</dbReference>
<evidence type="ECO:0000313" key="6">
    <source>
        <dbReference type="EMBL" id="PUU81576.1"/>
    </source>
</evidence>
<sequence length="1254" mass="141074">MNGGGIPGDAVGSPATNGGGNANGQTLQQPQPLDQIKQALQIVYDPHSSNDSRKQAGAFLESAKSDKEAPYHGFTLAYDRGHDAVVRHFGLLLLEQAVRYSWADYTAEESGMVRGWILGLAENVKVDGRDPVYLRNKIAQLWVEIAKRSWASEWLDMDELLVRLWDNSTQQGNPAQRDLVLSILENLVEDVFNREDSVAGIRNTPLSKACIDIFTPLDVLKENFPGREPSAVLRCGEGGWLTRLTEMLEKCLEAGVNNNTEVEACAVKVLGTLKACMSWAIPKAIAAAKVVETAGRALMVEKISVQMVAVECLHTLFTRMFFEDDDFQKIVCPMYYPQTVELLANIFNWIRVDATDIDEERYLFLKRYAEMIANLGGFVEEKSGLMPAEADLVGFMKLLFQICSHDSLSISIPVMNAWTRIIRKDILSGHEAIGPLIPGLIALATTRLIRYESVTDESNRSIIFLNEDLDTMPDRHAFLGNYRRFCQSIVECLVRKSPFDIFPYILAQADASLSELYSKEPPFTVETYRKNSGPFLQLDAHFTVVEASLRGYMKWIETIGKNPAVNQTNNNNSRNELEQRLTEWCERVLSMNFGDPMIRRRVIQLMVTVSTSALDKKADLMLKILEHVLLTRPPEYPANHAYTDAVKELMGVCTTEIQRLAMKMPDHLMLVYDGLQTKVNEIISTENVDDRTRIAFHTFLFTINHRTKNIDPAVRQSRLESYIHPVRETWRDPGLTESLQTFQGFCAILGLDKVQEYLISRRVNEIPDFTKHILDTEGQALQSELTEKFKTLPIRATKAFLAVSTEQLRKPSNAYNIACALWHDSIPMILPNLLQFLTHAHAFHNVGNWAGSQPELQAVIRKILTDRFWQAGISTGSRDEFYENVTKTKTTMEGLASSIRGAIRMVREACYSILWCMSRLDVHFYGLNELPGPLALALFADAHALSSHQMSILLNMTRYIIDDCPTTLRAHFLTPLLASLFTQVDRKISGEWDELIRKGQIALGEDKLAEEMKEESILRQLTYTAVLIVAGLLDPQRPGETVNTNSGFLDQLALPEMQAAGPGEQTMREFILSSDCVLEPLILFCTHALRMRDSRCCGIIIRVFRSIVPEFQADRADIREFICREVFIAAIEALHTDYFVDVQKDLAQLIAAIFTLYSPTSGTPRSLLLNLPGLTEAKVDACYKKLTAAGSTRQQRALILELLDGLRGVAISEKGKLQRPQVGKQRSQAEKKQQQQYAEKRESPDLGGVADMFA</sequence>
<dbReference type="GO" id="GO:0008033">
    <property type="term" value="P:tRNA processing"/>
    <property type="evidence" value="ECO:0007669"/>
    <property type="project" value="UniProtKB-KW"/>
</dbReference>
<dbReference type="SUPFAM" id="SSF48371">
    <property type="entry name" value="ARM repeat"/>
    <property type="match status" value="1"/>
</dbReference>
<keyword evidence="7" id="KW-1185">Reference proteome</keyword>
<reference evidence="6 7" key="1">
    <citation type="submission" date="2017-04" db="EMBL/GenBank/DDBJ databases">
        <title>Draft genome sequence of Tuber borchii Vittad., a whitish edible truffle.</title>
        <authorList>
            <consortium name="DOE Joint Genome Institute"/>
            <person name="Murat C."/>
            <person name="Kuo A."/>
            <person name="Barry K.W."/>
            <person name="Clum A."/>
            <person name="Dockter R.B."/>
            <person name="Fauchery L."/>
            <person name="Iotti M."/>
            <person name="Kohler A."/>
            <person name="Labutti K."/>
            <person name="Lindquist E.A."/>
            <person name="Lipzen A."/>
            <person name="Ohm R.A."/>
            <person name="Wang M."/>
            <person name="Grigoriev I.V."/>
            <person name="Zambonelli A."/>
            <person name="Martin F.M."/>
        </authorList>
    </citation>
    <scope>NUCLEOTIDE SEQUENCE [LARGE SCALE GENOMIC DNA]</scope>
    <source>
        <strain evidence="6 7">Tbo3840</strain>
    </source>
</reference>
<dbReference type="InterPro" id="IPR045478">
    <property type="entry name" value="Exportin-5_C"/>
</dbReference>
<protein>
    <submittedName>
        <fullName evidence="6">Armadillo-type protein</fullName>
    </submittedName>
</protein>
<dbReference type="InterPro" id="IPR013598">
    <property type="entry name" value="Exportin-1/Importin-b-like"/>
</dbReference>
<proteinExistence type="predicted"/>
<comment type="caution">
    <text evidence="6">The sequence shown here is derived from an EMBL/GenBank/DDBJ whole genome shotgun (WGS) entry which is preliminary data.</text>
</comment>
<keyword evidence="1" id="KW-0819">tRNA processing</keyword>
<evidence type="ECO:0000259" key="4">
    <source>
        <dbReference type="Pfam" id="PF08389"/>
    </source>
</evidence>
<evidence type="ECO:0000259" key="5">
    <source>
        <dbReference type="Pfam" id="PF19273"/>
    </source>
</evidence>
<accession>A0A2T7A1G1</accession>
<dbReference type="InterPro" id="IPR016024">
    <property type="entry name" value="ARM-type_fold"/>
</dbReference>
<dbReference type="PANTHER" id="PTHR11223:SF3">
    <property type="entry name" value="EXPORTIN-5"/>
    <property type="match status" value="1"/>
</dbReference>
<feature type="domain" description="Exportin-5 C-terminal" evidence="5">
    <location>
        <begin position="359"/>
        <end position="1208"/>
    </location>
</feature>
<dbReference type="GO" id="GO:0005634">
    <property type="term" value="C:nucleus"/>
    <property type="evidence" value="ECO:0007669"/>
    <property type="project" value="TreeGrafter"/>
</dbReference>
<gene>
    <name evidence="6" type="ORF">B9Z19DRAFT_1076831</name>
</gene>
<feature type="region of interest" description="Disordered" evidence="3">
    <location>
        <begin position="1"/>
        <end position="32"/>
    </location>
</feature>
<dbReference type="Pfam" id="PF19273">
    <property type="entry name" value="Exportin-5"/>
    <property type="match status" value="1"/>
</dbReference>